<dbReference type="SMART" id="SM00256">
    <property type="entry name" value="FBOX"/>
    <property type="match status" value="1"/>
</dbReference>
<dbReference type="InterPro" id="IPR015943">
    <property type="entry name" value="WD40/YVTN_repeat-like_dom_sf"/>
</dbReference>
<accession>A0A158R5C8</accession>
<dbReference type="STRING" id="451379.A0A158R5C8"/>
<evidence type="ECO:0000256" key="3">
    <source>
        <dbReference type="PROSITE-ProRule" id="PRU00221"/>
    </source>
</evidence>
<dbReference type="SMART" id="SM00320">
    <property type="entry name" value="WD40"/>
    <property type="match status" value="7"/>
</dbReference>
<proteinExistence type="predicted"/>
<dbReference type="InterPro" id="IPR036322">
    <property type="entry name" value="WD40_repeat_dom_sf"/>
</dbReference>
<dbReference type="InterPro" id="IPR001680">
    <property type="entry name" value="WD40_rpt"/>
</dbReference>
<dbReference type="Gene3D" id="2.130.10.10">
    <property type="entry name" value="YVTN repeat-like/Quinoprotein amine dehydrogenase"/>
    <property type="match status" value="3"/>
</dbReference>
<dbReference type="SUPFAM" id="SSF81383">
    <property type="entry name" value="F-box domain"/>
    <property type="match status" value="1"/>
</dbReference>
<dbReference type="PANTHER" id="PTHR22847">
    <property type="entry name" value="WD40 REPEAT PROTEIN"/>
    <property type="match status" value="1"/>
</dbReference>
<evidence type="ECO:0000313" key="5">
    <source>
        <dbReference type="Proteomes" id="UP000046393"/>
    </source>
</evidence>
<dbReference type="InterPro" id="IPR001810">
    <property type="entry name" value="F-box_dom"/>
</dbReference>
<dbReference type="CDD" id="cd00200">
    <property type="entry name" value="WD40"/>
    <property type="match status" value="1"/>
</dbReference>
<organism evidence="5 6">
    <name type="scientific">Syphacia muris</name>
    <dbReference type="NCBI Taxonomy" id="451379"/>
    <lineage>
        <taxon>Eukaryota</taxon>
        <taxon>Metazoa</taxon>
        <taxon>Ecdysozoa</taxon>
        <taxon>Nematoda</taxon>
        <taxon>Chromadorea</taxon>
        <taxon>Rhabditida</taxon>
        <taxon>Spirurina</taxon>
        <taxon>Oxyuridomorpha</taxon>
        <taxon>Oxyuroidea</taxon>
        <taxon>Oxyuridae</taxon>
        <taxon>Syphacia</taxon>
    </lineage>
</organism>
<dbReference type="InterPro" id="IPR036047">
    <property type="entry name" value="F-box-like_dom_sf"/>
</dbReference>
<keyword evidence="5" id="KW-1185">Reference proteome</keyword>
<dbReference type="AlphaFoldDB" id="A0A158R5C8"/>
<feature type="repeat" description="WD" evidence="3">
    <location>
        <begin position="307"/>
        <end position="346"/>
    </location>
</feature>
<feature type="domain" description="F-box" evidence="4">
    <location>
        <begin position="112"/>
        <end position="158"/>
    </location>
</feature>
<dbReference type="PROSITE" id="PS50181">
    <property type="entry name" value="FBOX"/>
    <property type="match status" value="1"/>
</dbReference>
<dbReference type="PROSITE" id="PS50294">
    <property type="entry name" value="WD_REPEATS_REGION"/>
    <property type="match status" value="6"/>
</dbReference>
<dbReference type="Pfam" id="PF00400">
    <property type="entry name" value="WD40"/>
    <property type="match status" value="7"/>
</dbReference>
<dbReference type="SUPFAM" id="SSF50978">
    <property type="entry name" value="WD40 repeat-like"/>
    <property type="match status" value="1"/>
</dbReference>
<dbReference type="InterPro" id="IPR019775">
    <property type="entry name" value="WD40_repeat_CS"/>
</dbReference>
<dbReference type="PROSITE" id="PS00678">
    <property type="entry name" value="WD_REPEATS_1"/>
    <property type="match status" value="5"/>
</dbReference>
<feature type="repeat" description="WD" evidence="3">
    <location>
        <begin position="347"/>
        <end position="377"/>
    </location>
</feature>
<keyword evidence="2" id="KW-0677">Repeat</keyword>
<feature type="repeat" description="WD" evidence="3">
    <location>
        <begin position="213"/>
        <end position="252"/>
    </location>
</feature>
<dbReference type="InterPro" id="IPR020472">
    <property type="entry name" value="WD40_PAC1"/>
</dbReference>
<evidence type="ECO:0000256" key="2">
    <source>
        <dbReference type="ARBA" id="ARBA00022737"/>
    </source>
</evidence>
<evidence type="ECO:0000256" key="1">
    <source>
        <dbReference type="ARBA" id="ARBA00022574"/>
    </source>
</evidence>
<evidence type="ECO:0000259" key="4">
    <source>
        <dbReference type="PROSITE" id="PS50181"/>
    </source>
</evidence>
<evidence type="ECO:0000313" key="6">
    <source>
        <dbReference type="WBParaSite" id="SMUV_0000633101-mRNA-1"/>
    </source>
</evidence>
<dbReference type="PANTHER" id="PTHR22847:SF745">
    <property type="entry name" value="F-BOX_WD REPEAT-CONTAINING PROTEIN 7"/>
    <property type="match status" value="1"/>
</dbReference>
<feature type="repeat" description="WD" evidence="3">
    <location>
        <begin position="433"/>
        <end position="472"/>
    </location>
</feature>
<protein>
    <submittedName>
        <fullName evidence="6">F-box domain-containing protein</fullName>
    </submittedName>
</protein>
<keyword evidence="1 3" id="KW-0853">WD repeat</keyword>
<dbReference type="CDD" id="cd09917">
    <property type="entry name" value="F-box_SF"/>
    <property type="match status" value="1"/>
</dbReference>
<dbReference type="FunFam" id="2.130.10.10:FF:001203">
    <property type="entry name" value="F-box/WD repeat-containing protein 1A"/>
    <property type="match status" value="2"/>
</dbReference>
<dbReference type="PROSITE" id="PS50082">
    <property type="entry name" value="WD_REPEATS_2"/>
    <property type="match status" value="7"/>
</dbReference>
<dbReference type="Pfam" id="PF12937">
    <property type="entry name" value="F-box-like"/>
    <property type="match status" value="1"/>
</dbReference>
<dbReference type="Proteomes" id="UP000046393">
    <property type="component" value="Unplaced"/>
</dbReference>
<feature type="repeat" description="WD" evidence="3">
    <location>
        <begin position="261"/>
        <end position="292"/>
    </location>
</feature>
<reference evidence="6" key="1">
    <citation type="submission" date="2016-04" db="UniProtKB">
        <authorList>
            <consortium name="WormBaseParasite"/>
        </authorList>
    </citation>
    <scope>IDENTIFICATION</scope>
</reference>
<name>A0A158R5C8_9BILA</name>
<dbReference type="PRINTS" id="PR00320">
    <property type="entry name" value="GPROTEINBRPT"/>
</dbReference>
<sequence length="511" mass="57851">MSLSKWPVCMEKIEPDSNAISSVPSSSSDRSAEVLVSCRKNPITSSTFACGNPDEPDDEIVQAFRQLLKKSTAEQKKILIWELLCSCDCTSLDYASSLIDEMHRQRVEISHTDPFAKLPPVVVLRILHFVDPKTLCNCLRVCRTWKELCSIPYIWKELCLQRPTFRMCSEEAEQLQLQRHTSPDGTVHWKEAFSERYRLYRNWHAGRCVVRTFQGHSQGISCVQFDDERIVSGSSDGTIRLWDIRDRRSSTVYGRLGTMTLTGHSDIVRCLHLNGSRLASGSNDCTIKIWNLAVNTTWSSIACRQTMVGHTNFVRCLQMEDDRLTSGSYDHLLKIWSVATGQCTETLSGHTGGVLCLQSDGTKLVSGSADLSIKCWDERTCACFMTLHNAHEDAVTCLRFDNQRIVSGSVDRTIKMWDIRTGRCISTLGWKLSEGHTGVVRCLQVDVWRLVSAADDRTIKVWNLNTGERLCTLRNHTDGVTCLQFNDQQIVSGSYDRTVKLWDFSVAENFH</sequence>
<feature type="repeat" description="WD" evidence="3">
    <location>
        <begin position="473"/>
        <end position="511"/>
    </location>
</feature>
<dbReference type="WBParaSite" id="SMUV_0000633101-mRNA-1">
    <property type="protein sequence ID" value="SMUV_0000633101-mRNA-1"/>
    <property type="gene ID" value="SMUV_0000633101"/>
</dbReference>
<dbReference type="Gene3D" id="1.20.1280.50">
    <property type="match status" value="1"/>
</dbReference>
<feature type="repeat" description="WD" evidence="3">
    <location>
        <begin position="388"/>
        <end position="427"/>
    </location>
</feature>